<dbReference type="Proteomes" id="UP000265520">
    <property type="component" value="Unassembled WGS sequence"/>
</dbReference>
<keyword evidence="1" id="KW-1133">Transmembrane helix</keyword>
<feature type="non-terminal residue" evidence="2">
    <location>
        <position position="44"/>
    </location>
</feature>
<sequence length="44" mass="4969">MMDIYCPSRLLNRFLTAIDAIIMLINGFDPALGAIYTPLIRRGQ</sequence>
<evidence type="ECO:0000313" key="3">
    <source>
        <dbReference type="Proteomes" id="UP000265520"/>
    </source>
</evidence>
<accession>A0A392T1T9</accession>
<evidence type="ECO:0000256" key="1">
    <source>
        <dbReference type="SAM" id="Phobius"/>
    </source>
</evidence>
<name>A0A392T1T9_9FABA</name>
<dbReference type="EMBL" id="LXQA010490085">
    <property type="protein sequence ID" value="MCI55068.1"/>
    <property type="molecule type" value="Genomic_DNA"/>
</dbReference>
<organism evidence="2 3">
    <name type="scientific">Trifolium medium</name>
    <dbReference type="NCBI Taxonomy" id="97028"/>
    <lineage>
        <taxon>Eukaryota</taxon>
        <taxon>Viridiplantae</taxon>
        <taxon>Streptophyta</taxon>
        <taxon>Embryophyta</taxon>
        <taxon>Tracheophyta</taxon>
        <taxon>Spermatophyta</taxon>
        <taxon>Magnoliopsida</taxon>
        <taxon>eudicotyledons</taxon>
        <taxon>Gunneridae</taxon>
        <taxon>Pentapetalae</taxon>
        <taxon>rosids</taxon>
        <taxon>fabids</taxon>
        <taxon>Fabales</taxon>
        <taxon>Fabaceae</taxon>
        <taxon>Papilionoideae</taxon>
        <taxon>50 kb inversion clade</taxon>
        <taxon>NPAAA clade</taxon>
        <taxon>Hologalegina</taxon>
        <taxon>IRL clade</taxon>
        <taxon>Trifolieae</taxon>
        <taxon>Trifolium</taxon>
    </lineage>
</organism>
<dbReference type="AlphaFoldDB" id="A0A392T1T9"/>
<reference evidence="2 3" key="1">
    <citation type="journal article" date="2018" name="Front. Plant Sci.">
        <title>Red Clover (Trifolium pratense) and Zigzag Clover (T. medium) - A Picture of Genomic Similarities and Differences.</title>
        <authorList>
            <person name="Dluhosova J."/>
            <person name="Istvanek J."/>
            <person name="Nedelnik J."/>
            <person name="Repkova J."/>
        </authorList>
    </citation>
    <scope>NUCLEOTIDE SEQUENCE [LARGE SCALE GENOMIC DNA]</scope>
    <source>
        <strain evidence="3">cv. 10/8</strain>
        <tissue evidence="2">Leaf</tissue>
    </source>
</reference>
<feature type="transmembrane region" description="Helical" evidence="1">
    <location>
        <begin position="20"/>
        <end position="39"/>
    </location>
</feature>
<keyword evidence="1" id="KW-0472">Membrane</keyword>
<proteinExistence type="predicted"/>
<protein>
    <submittedName>
        <fullName evidence="2">Uncharacterized protein</fullName>
    </submittedName>
</protein>
<comment type="caution">
    <text evidence="2">The sequence shown here is derived from an EMBL/GenBank/DDBJ whole genome shotgun (WGS) entry which is preliminary data.</text>
</comment>
<evidence type="ECO:0000313" key="2">
    <source>
        <dbReference type="EMBL" id="MCI55068.1"/>
    </source>
</evidence>
<keyword evidence="3" id="KW-1185">Reference proteome</keyword>
<keyword evidence="1" id="KW-0812">Transmembrane</keyword>